<dbReference type="GO" id="GO:0003677">
    <property type="term" value="F:DNA binding"/>
    <property type="evidence" value="ECO:0007669"/>
    <property type="project" value="UniProtKB-KW"/>
</dbReference>
<dbReference type="Proteomes" id="UP000254051">
    <property type="component" value="Unassembled WGS sequence"/>
</dbReference>
<reference evidence="6" key="1">
    <citation type="submission" date="2017-07" db="EMBL/GenBank/DDBJ databases">
        <authorList>
            <person name="Varghese N."/>
            <person name="Submissions S."/>
        </authorList>
    </citation>
    <scope>NUCLEOTIDE SEQUENCE [LARGE SCALE GENOMIC DNA]</scope>
    <source>
        <strain evidence="6">NLAE-zl-C134</strain>
    </source>
</reference>
<dbReference type="InterPro" id="IPR016032">
    <property type="entry name" value="Sig_transdc_resp-reg_C-effctor"/>
</dbReference>
<dbReference type="InterPro" id="IPR059106">
    <property type="entry name" value="WHD_MalT"/>
</dbReference>
<dbReference type="Pfam" id="PF25873">
    <property type="entry name" value="WHD_MalT"/>
    <property type="match status" value="1"/>
</dbReference>
<dbReference type="InterPro" id="IPR000792">
    <property type="entry name" value="Tscrpt_reg_LuxR_C"/>
</dbReference>
<feature type="domain" description="HTH luxR-type" evidence="4">
    <location>
        <begin position="793"/>
        <end position="858"/>
    </location>
</feature>
<sequence>MNQYILSTRLKIPQPRKNYMIRKTLFEQLKHLDDYKITLIKGGPGSGKTTFLASYIKESVPSDFVWISLDETSNQSLIFWNYIIEALAAYLGESKDMYLQNFNNTFHTNDIEILLTTLLNILDEHSTGNNGPIFLILDDFHLLNNEKLLKELDFFFSHMSASFHIILLTRESPPLYLSGYLMQGELLSLDEKLLTLSSDESFFFLKNTLALPLQDETLLYLAGKGEGWIGGLQLLAAASFGKSDAEILSSDLNNTYISEYLTNEIYDRLDEKEKYFLVAVSRLSYFNQDISDALFPGENFPVMLSNLLNKNLLIQCLDEKEGLYRCHNILSEYLNTHFVQLPAGTRKQILQIAADAFLTRGEYEEGLQLLLNIQNYPALMQQLMTLPLNVTTTAFAMKVPKDIAVSNLDFAFQKFFAHYCNYDLAGCADIYHVALPCIEQDPAYKIFTGLHILFSDNPLELDFEIISDNELNHFGLLPLTRAFVTLVRAAFLYYKDCFLGALASLDSGISYTKDKINPFMDFFNLSLRSQNYEELGYFQKSLEIHRQIVKELEKSKSLSIFYVNHYISITGVYLKQMELNKAKEMLDLCADFIKNKSGQILVAYEHNLAEYYCLSGQEEKGIPLIKHLLSLDIYRNLTVTANLVKYLWLFDEMGIAMKEQYIQTYEDTPDLQPLNSKLLYARLLNEKGQATKSLALVDDILSYARKEKVYLKITEAALCKIEFLFDHYPDGSRLIPDLYQEAIYYACYDSIRYPFYFSRQTIAKVQKKYGLLFAEKFSEKELAFHSEMINFYTAPNNTILSVREIEVLTRLAEGKINKAIGEELYISLATVKTHILNIYRKLEVSSRVAAVEKGRKLGLIR</sequence>
<dbReference type="Gene3D" id="1.10.10.10">
    <property type="entry name" value="Winged helix-like DNA-binding domain superfamily/Winged helix DNA-binding domain"/>
    <property type="match status" value="1"/>
</dbReference>
<organism evidence="5 6">
    <name type="scientific">Faecalicatena contorta</name>
    <dbReference type="NCBI Taxonomy" id="39482"/>
    <lineage>
        <taxon>Bacteria</taxon>
        <taxon>Bacillati</taxon>
        <taxon>Bacillota</taxon>
        <taxon>Clostridia</taxon>
        <taxon>Lachnospirales</taxon>
        <taxon>Lachnospiraceae</taxon>
        <taxon>Faecalicatena</taxon>
    </lineage>
</organism>
<dbReference type="PANTHER" id="PTHR44688:SF16">
    <property type="entry name" value="DNA-BINDING TRANSCRIPTIONAL ACTIVATOR DEVR_DOSR"/>
    <property type="match status" value="1"/>
</dbReference>
<keyword evidence="6" id="KW-1185">Reference proteome</keyword>
<keyword evidence="1" id="KW-0805">Transcription regulation</keyword>
<evidence type="ECO:0000259" key="4">
    <source>
        <dbReference type="PROSITE" id="PS50043"/>
    </source>
</evidence>
<dbReference type="PROSITE" id="PS50043">
    <property type="entry name" value="HTH_LUXR_2"/>
    <property type="match status" value="1"/>
</dbReference>
<dbReference type="SUPFAM" id="SSF46894">
    <property type="entry name" value="C-terminal effector domain of the bipartite response regulators"/>
    <property type="match status" value="1"/>
</dbReference>
<dbReference type="OrthoDB" id="9789465at2"/>
<dbReference type="Pfam" id="PF00196">
    <property type="entry name" value="GerE"/>
    <property type="match status" value="1"/>
</dbReference>
<evidence type="ECO:0000256" key="2">
    <source>
        <dbReference type="ARBA" id="ARBA00023125"/>
    </source>
</evidence>
<dbReference type="SMART" id="SM00382">
    <property type="entry name" value="AAA"/>
    <property type="match status" value="1"/>
</dbReference>
<dbReference type="SUPFAM" id="SSF52540">
    <property type="entry name" value="P-loop containing nucleoside triphosphate hydrolases"/>
    <property type="match status" value="1"/>
</dbReference>
<keyword evidence="3" id="KW-0804">Transcription</keyword>
<dbReference type="CDD" id="cd06170">
    <property type="entry name" value="LuxR_C_like"/>
    <property type="match status" value="1"/>
</dbReference>
<dbReference type="InterPro" id="IPR003593">
    <property type="entry name" value="AAA+_ATPase"/>
</dbReference>
<dbReference type="InterPro" id="IPR049945">
    <property type="entry name" value="AAA_22"/>
</dbReference>
<gene>
    <name evidence="5" type="ORF">SAMN05216529_101215</name>
</gene>
<dbReference type="PRINTS" id="PR00038">
    <property type="entry name" value="HTHLUXR"/>
</dbReference>
<evidence type="ECO:0000313" key="6">
    <source>
        <dbReference type="Proteomes" id="UP000254051"/>
    </source>
</evidence>
<dbReference type="InterPro" id="IPR036388">
    <property type="entry name" value="WH-like_DNA-bd_sf"/>
</dbReference>
<dbReference type="PROSITE" id="PS00622">
    <property type="entry name" value="HTH_LUXR_1"/>
    <property type="match status" value="1"/>
</dbReference>
<dbReference type="Gene3D" id="3.40.50.300">
    <property type="entry name" value="P-loop containing nucleotide triphosphate hydrolases"/>
    <property type="match status" value="1"/>
</dbReference>
<dbReference type="RefSeq" id="WP_109708352.1">
    <property type="nucleotide sequence ID" value="NZ_QGDS01000001.1"/>
</dbReference>
<evidence type="ECO:0000313" key="5">
    <source>
        <dbReference type="EMBL" id="SUQ12324.1"/>
    </source>
</evidence>
<dbReference type="GO" id="GO:0006355">
    <property type="term" value="P:regulation of DNA-templated transcription"/>
    <property type="evidence" value="ECO:0007669"/>
    <property type="project" value="InterPro"/>
</dbReference>
<name>A0A316A271_9FIRM</name>
<evidence type="ECO:0000256" key="1">
    <source>
        <dbReference type="ARBA" id="ARBA00023015"/>
    </source>
</evidence>
<protein>
    <submittedName>
        <fullName evidence="5">LuxR family transcriptional regulator, maltose regulon positive regulatory protein</fullName>
    </submittedName>
</protein>
<proteinExistence type="predicted"/>
<dbReference type="AlphaFoldDB" id="A0A316A271"/>
<dbReference type="GO" id="GO:0016887">
    <property type="term" value="F:ATP hydrolysis activity"/>
    <property type="evidence" value="ECO:0007669"/>
    <property type="project" value="InterPro"/>
</dbReference>
<accession>A0A316A271</accession>
<dbReference type="EMBL" id="UHJJ01000001">
    <property type="protein sequence ID" value="SUQ12324.1"/>
    <property type="molecule type" value="Genomic_DNA"/>
</dbReference>
<dbReference type="InterPro" id="IPR027417">
    <property type="entry name" value="P-loop_NTPase"/>
</dbReference>
<evidence type="ECO:0000256" key="3">
    <source>
        <dbReference type="ARBA" id="ARBA00023163"/>
    </source>
</evidence>
<dbReference type="Pfam" id="PF13401">
    <property type="entry name" value="AAA_22"/>
    <property type="match status" value="1"/>
</dbReference>
<dbReference type="SMART" id="SM00421">
    <property type="entry name" value="HTH_LUXR"/>
    <property type="match status" value="1"/>
</dbReference>
<dbReference type="PANTHER" id="PTHR44688">
    <property type="entry name" value="DNA-BINDING TRANSCRIPTIONAL ACTIVATOR DEVR_DOSR"/>
    <property type="match status" value="1"/>
</dbReference>
<keyword evidence="2" id="KW-0238">DNA-binding</keyword>